<dbReference type="PANTHER" id="PTHR24064">
    <property type="entry name" value="SOLUTE CARRIER FAMILY 22 MEMBER"/>
    <property type="match status" value="1"/>
</dbReference>
<protein>
    <recommendedName>
        <fullName evidence="6">Major facilitator superfamily (MFS) profile domain-containing protein</fullName>
    </recommendedName>
</protein>
<feature type="transmembrane region" description="Helical" evidence="5">
    <location>
        <begin position="44"/>
        <end position="66"/>
    </location>
</feature>
<dbReference type="InterPro" id="IPR036259">
    <property type="entry name" value="MFS_trans_sf"/>
</dbReference>
<comment type="caution">
    <text evidence="7">The sequence shown here is derived from an EMBL/GenBank/DDBJ whole genome shotgun (WGS) entry which is preliminary data.</text>
</comment>
<feature type="transmembrane region" description="Helical" evidence="5">
    <location>
        <begin position="161"/>
        <end position="181"/>
    </location>
</feature>
<name>A0AAD7YTY4_MYTSE</name>
<evidence type="ECO:0000313" key="7">
    <source>
        <dbReference type="EMBL" id="KAJ8726420.1"/>
    </source>
</evidence>
<evidence type="ECO:0000259" key="6">
    <source>
        <dbReference type="PROSITE" id="PS50850"/>
    </source>
</evidence>
<dbReference type="AlphaFoldDB" id="A0AAD7YTY4"/>
<accession>A0AAD7YTY4</accession>
<dbReference type="PROSITE" id="PS50850">
    <property type="entry name" value="MFS"/>
    <property type="match status" value="1"/>
</dbReference>
<dbReference type="SUPFAM" id="SSF103473">
    <property type="entry name" value="MFS general substrate transporter"/>
    <property type="match status" value="1"/>
</dbReference>
<dbReference type="Pfam" id="PF00083">
    <property type="entry name" value="Sugar_tr"/>
    <property type="match status" value="1"/>
</dbReference>
<dbReference type="GO" id="GO:0022857">
    <property type="term" value="F:transmembrane transporter activity"/>
    <property type="evidence" value="ECO:0007669"/>
    <property type="project" value="InterPro"/>
</dbReference>
<dbReference type="Gene3D" id="1.20.1250.20">
    <property type="entry name" value="MFS general substrate transporter like domains"/>
    <property type="match status" value="1"/>
</dbReference>
<proteinExistence type="predicted"/>
<dbReference type="InterPro" id="IPR020846">
    <property type="entry name" value="MFS_dom"/>
</dbReference>
<keyword evidence="3 5" id="KW-1133">Transmembrane helix</keyword>
<reference evidence="7" key="1">
    <citation type="submission" date="2023-03" db="EMBL/GenBank/DDBJ databases">
        <title>Chromosome-level genomes of two armyworms, Mythimna separata and Mythimna loreyi, provide insights into the biosynthesis and reception of sex pheromones.</title>
        <authorList>
            <person name="Zhao H."/>
        </authorList>
    </citation>
    <scope>NUCLEOTIDE SEQUENCE</scope>
    <source>
        <strain evidence="7">BeijingLab</strain>
        <tissue evidence="7">Pupa</tissue>
    </source>
</reference>
<comment type="subcellular location">
    <subcellularLocation>
        <location evidence="1">Membrane</location>
        <topology evidence="1">Multi-pass membrane protein</topology>
    </subcellularLocation>
</comment>
<dbReference type="EMBL" id="JARGEI010000009">
    <property type="protein sequence ID" value="KAJ8726420.1"/>
    <property type="molecule type" value="Genomic_DNA"/>
</dbReference>
<evidence type="ECO:0000313" key="8">
    <source>
        <dbReference type="Proteomes" id="UP001231518"/>
    </source>
</evidence>
<feature type="transmembrane region" description="Helical" evidence="5">
    <location>
        <begin position="218"/>
        <end position="239"/>
    </location>
</feature>
<feature type="domain" description="Major facilitator superfamily (MFS) profile" evidence="6">
    <location>
        <begin position="101"/>
        <end position="240"/>
    </location>
</feature>
<gene>
    <name evidence="7" type="ORF">PYW07_001118</name>
</gene>
<dbReference type="GO" id="GO:0016020">
    <property type="term" value="C:membrane"/>
    <property type="evidence" value="ECO:0007669"/>
    <property type="project" value="UniProtKB-SubCell"/>
</dbReference>
<keyword evidence="8" id="KW-1185">Reference proteome</keyword>
<keyword evidence="4 5" id="KW-0472">Membrane</keyword>
<evidence type="ECO:0000256" key="4">
    <source>
        <dbReference type="ARBA" id="ARBA00023136"/>
    </source>
</evidence>
<dbReference type="InterPro" id="IPR005828">
    <property type="entry name" value="MFS_sugar_transport-like"/>
</dbReference>
<evidence type="ECO:0000256" key="5">
    <source>
        <dbReference type="SAM" id="Phobius"/>
    </source>
</evidence>
<dbReference type="Proteomes" id="UP001231518">
    <property type="component" value="Chromosome 10"/>
</dbReference>
<feature type="transmembrane region" description="Helical" evidence="5">
    <location>
        <begin position="193"/>
        <end position="212"/>
    </location>
</feature>
<sequence length="240" mass="27282">MTKNASNKTTYGTEEKLSADETHEAIDLDDLLPKIGEFGLYQKLLLWLVCLPACLPCGFCAFNQLFMTDVPDYWCRVPELEQLNLTQQQRKLLSIPKKDNTSFEKCLRYAINWTEVIDIDGIIEVNEKWPTEPCVQGYEYDTSEVTSSVVIDFDLVCEYDVYPTLGLVALNIGGPVGVYTFGILNDRIGRKKSFFLCLSTLLLGSLMTAYAHEFWFWTLARVIVGLTIPAVYQIPFIICK</sequence>
<evidence type="ECO:0000256" key="1">
    <source>
        <dbReference type="ARBA" id="ARBA00004141"/>
    </source>
</evidence>
<organism evidence="7 8">
    <name type="scientific">Mythimna separata</name>
    <name type="common">Oriental armyworm</name>
    <name type="synonym">Pseudaletia separata</name>
    <dbReference type="NCBI Taxonomy" id="271217"/>
    <lineage>
        <taxon>Eukaryota</taxon>
        <taxon>Metazoa</taxon>
        <taxon>Ecdysozoa</taxon>
        <taxon>Arthropoda</taxon>
        <taxon>Hexapoda</taxon>
        <taxon>Insecta</taxon>
        <taxon>Pterygota</taxon>
        <taxon>Neoptera</taxon>
        <taxon>Endopterygota</taxon>
        <taxon>Lepidoptera</taxon>
        <taxon>Glossata</taxon>
        <taxon>Ditrysia</taxon>
        <taxon>Noctuoidea</taxon>
        <taxon>Noctuidae</taxon>
        <taxon>Noctuinae</taxon>
        <taxon>Hadenini</taxon>
        <taxon>Mythimna</taxon>
    </lineage>
</organism>
<evidence type="ECO:0000256" key="2">
    <source>
        <dbReference type="ARBA" id="ARBA00022692"/>
    </source>
</evidence>
<keyword evidence="2 5" id="KW-0812">Transmembrane</keyword>
<evidence type="ECO:0000256" key="3">
    <source>
        <dbReference type="ARBA" id="ARBA00022989"/>
    </source>
</evidence>